<proteinExistence type="predicted"/>
<comment type="caution">
    <text evidence="2">The sequence shown here is derived from an EMBL/GenBank/DDBJ whole genome shotgun (WGS) entry which is preliminary data.</text>
</comment>
<accession>A0AAN8A666</accession>
<sequence length="213" mass="24162">MDTIASTQPSLAHSTFSPPQHELHHGFKREEKRSKVDLNSDEEFTFEEFPKAMQAHVKKQLSKESEFFKRIIDGQNKQAAEGREAVFLRLPQPNPSGHCFMVPYKWSEQDAKRYLEGGDPAALPVDLATMDPESQAICLWIFDASDGDGEEIPTLQLDVVPDFEKHPAMVLFYMGSDDNVMLLPSEVLTMKHLSEKEVLFTTKQDRARPKAAK</sequence>
<dbReference type="EMBL" id="JAVRQU010000001">
    <property type="protein sequence ID" value="KAK5708359.1"/>
    <property type="molecule type" value="Genomic_DNA"/>
</dbReference>
<feature type="region of interest" description="Disordered" evidence="1">
    <location>
        <begin position="1"/>
        <end position="32"/>
    </location>
</feature>
<feature type="compositionally biased region" description="Basic and acidic residues" evidence="1">
    <location>
        <begin position="21"/>
        <end position="32"/>
    </location>
</feature>
<dbReference type="AlphaFoldDB" id="A0AAN8A666"/>
<evidence type="ECO:0000313" key="2">
    <source>
        <dbReference type="EMBL" id="KAK5708359.1"/>
    </source>
</evidence>
<organism evidence="2 3">
    <name type="scientific">Elasticomyces elasticus</name>
    <dbReference type="NCBI Taxonomy" id="574655"/>
    <lineage>
        <taxon>Eukaryota</taxon>
        <taxon>Fungi</taxon>
        <taxon>Dikarya</taxon>
        <taxon>Ascomycota</taxon>
        <taxon>Pezizomycotina</taxon>
        <taxon>Dothideomycetes</taxon>
        <taxon>Dothideomycetidae</taxon>
        <taxon>Mycosphaerellales</taxon>
        <taxon>Teratosphaeriaceae</taxon>
        <taxon>Elasticomyces</taxon>
    </lineage>
</organism>
<name>A0AAN8A666_9PEZI</name>
<dbReference type="Proteomes" id="UP001310594">
    <property type="component" value="Unassembled WGS sequence"/>
</dbReference>
<feature type="compositionally biased region" description="Polar residues" evidence="1">
    <location>
        <begin position="1"/>
        <end position="18"/>
    </location>
</feature>
<protein>
    <submittedName>
        <fullName evidence="2">Uncharacterized protein</fullName>
    </submittedName>
</protein>
<evidence type="ECO:0000313" key="3">
    <source>
        <dbReference type="Proteomes" id="UP001310594"/>
    </source>
</evidence>
<evidence type="ECO:0000256" key="1">
    <source>
        <dbReference type="SAM" id="MobiDB-lite"/>
    </source>
</evidence>
<reference evidence="2" key="1">
    <citation type="submission" date="2023-08" db="EMBL/GenBank/DDBJ databases">
        <title>Black Yeasts Isolated from many extreme environments.</title>
        <authorList>
            <person name="Coleine C."/>
            <person name="Stajich J.E."/>
            <person name="Selbmann L."/>
        </authorList>
    </citation>
    <scope>NUCLEOTIDE SEQUENCE</scope>
    <source>
        <strain evidence="2">CCFEE 5810</strain>
    </source>
</reference>
<gene>
    <name evidence="2" type="ORF">LTR97_000899</name>
</gene>